<proteinExistence type="inferred from homology"/>
<dbReference type="GO" id="GO:0000421">
    <property type="term" value="C:autophagosome membrane"/>
    <property type="evidence" value="ECO:0007669"/>
    <property type="project" value="UniProtKB-SubCell"/>
</dbReference>
<comment type="caution">
    <text evidence="8">Lacks conserved residue(s) required for the propagation of feature annotation.</text>
</comment>
<evidence type="ECO:0000313" key="9">
    <source>
        <dbReference type="Ensembl" id="ENSAOWP00000014408.1"/>
    </source>
</evidence>
<comment type="similarity">
    <text evidence="2 8">Belongs to the nonaspanin (TM9SF) (TC 9.A.2) family.</text>
</comment>
<dbReference type="InterPro" id="IPR004240">
    <property type="entry name" value="EMP70"/>
</dbReference>
<evidence type="ECO:0000256" key="7">
    <source>
        <dbReference type="ARBA" id="ARBA00037688"/>
    </source>
</evidence>
<protein>
    <recommendedName>
        <fullName evidence="8">Transmembrane 9 superfamily member</fullName>
    </recommendedName>
</protein>
<evidence type="ECO:0000256" key="3">
    <source>
        <dbReference type="ARBA" id="ARBA00022692"/>
    </source>
</evidence>
<keyword evidence="10" id="KW-1185">Reference proteome</keyword>
<evidence type="ECO:0000256" key="2">
    <source>
        <dbReference type="ARBA" id="ARBA00005227"/>
    </source>
</evidence>
<dbReference type="GO" id="GO:0072657">
    <property type="term" value="P:protein localization to membrane"/>
    <property type="evidence" value="ECO:0007669"/>
    <property type="project" value="TreeGrafter"/>
</dbReference>
<evidence type="ECO:0000256" key="1">
    <source>
        <dbReference type="ARBA" id="ARBA00004542"/>
    </source>
</evidence>
<reference evidence="9" key="1">
    <citation type="submission" date="2025-08" db="UniProtKB">
        <authorList>
            <consortium name="Ensembl"/>
        </authorList>
    </citation>
    <scope>IDENTIFICATION</scope>
</reference>
<evidence type="ECO:0000256" key="6">
    <source>
        <dbReference type="ARBA" id="ARBA00023136"/>
    </source>
</evidence>
<dbReference type="AlphaFoldDB" id="A0A8B9PMN9"/>
<accession>A0A8B9PMN9</accession>
<feature type="transmembrane region" description="Helical" evidence="8">
    <location>
        <begin position="29"/>
        <end position="49"/>
    </location>
</feature>
<comment type="subcellular location">
    <subcellularLocation>
        <location evidence="1">Cytoplasmic vesicle</location>
        <location evidence="1">Autophagosome membrane</location>
        <topology evidence="1">Multi-pass membrane protein</topology>
    </subcellularLocation>
</comment>
<dbReference type="Pfam" id="PF02990">
    <property type="entry name" value="EMP70"/>
    <property type="match status" value="1"/>
</dbReference>
<keyword evidence="6 8" id="KW-0472">Membrane</keyword>
<keyword evidence="5 8" id="KW-1133">Transmembrane helix</keyword>
<sequence length="136" mass="15279">WGGVLPWGADLYYVFATVWGREPYALDGGVLTCVFAIPLAVGACLSVALTYFQLSGEDYRWWWRSALSTGSTGLFLFLYALFYYCCRSNMSGPVQTVEFFGYCLLAAYAASLMVGTVAFFASFKFIRYIYVNLKMD</sequence>
<keyword evidence="3 8" id="KW-0812">Transmembrane</keyword>
<reference evidence="9" key="2">
    <citation type="submission" date="2025-09" db="UniProtKB">
        <authorList>
            <consortium name="Ensembl"/>
        </authorList>
    </citation>
    <scope>IDENTIFICATION</scope>
</reference>
<evidence type="ECO:0000256" key="8">
    <source>
        <dbReference type="RuleBase" id="RU363079"/>
    </source>
</evidence>
<dbReference type="PANTHER" id="PTHR10766">
    <property type="entry name" value="TRANSMEMBRANE 9 SUPERFAMILY PROTEIN"/>
    <property type="match status" value="1"/>
</dbReference>
<name>A0A8B9PMN9_APTOW</name>
<feature type="transmembrane region" description="Helical" evidence="8">
    <location>
        <begin position="99"/>
        <end position="126"/>
    </location>
</feature>
<dbReference type="Proteomes" id="UP000694424">
    <property type="component" value="Unplaced"/>
</dbReference>
<evidence type="ECO:0000256" key="4">
    <source>
        <dbReference type="ARBA" id="ARBA00022729"/>
    </source>
</evidence>
<keyword evidence="4" id="KW-0732">Signal</keyword>
<comment type="function">
    <text evidence="7">Plays an essential role in autophagy.</text>
</comment>
<feature type="transmembrane region" description="Helical" evidence="8">
    <location>
        <begin position="61"/>
        <end position="84"/>
    </location>
</feature>
<dbReference type="Ensembl" id="ENSAOWT00000016349.1">
    <property type="protein sequence ID" value="ENSAOWP00000014408.1"/>
    <property type="gene ID" value="ENSAOWG00000009834.1"/>
</dbReference>
<evidence type="ECO:0000256" key="5">
    <source>
        <dbReference type="ARBA" id="ARBA00022989"/>
    </source>
</evidence>
<organism evidence="9 10">
    <name type="scientific">Apteryx owenii</name>
    <name type="common">Little spotted kiwi</name>
    <dbReference type="NCBI Taxonomy" id="8824"/>
    <lineage>
        <taxon>Eukaryota</taxon>
        <taxon>Metazoa</taxon>
        <taxon>Chordata</taxon>
        <taxon>Craniata</taxon>
        <taxon>Vertebrata</taxon>
        <taxon>Euteleostomi</taxon>
        <taxon>Archelosauria</taxon>
        <taxon>Archosauria</taxon>
        <taxon>Dinosauria</taxon>
        <taxon>Saurischia</taxon>
        <taxon>Theropoda</taxon>
        <taxon>Coelurosauria</taxon>
        <taxon>Aves</taxon>
        <taxon>Palaeognathae</taxon>
        <taxon>Apterygiformes</taxon>
        <taxon>Apterygidae</taxon>
        <taxon>Apteryx</taxon>
    </lineage>
</organism>
<dbReference type="PANTHER" id="PTHR10766:SF177">
    <property type="entry name" value="TRANSMEMBRANE 9 SUPERFAMILY MEMBER 1"/>
    <property type="match status" value="1"/>
</dbReference>
<evidence type="ECO:0000313" key="10">
    <source>
        <dbReference type="Proteomes" id="UP000694424"/>
    </source>
</evidence>